<evidence type="ECO:0000313" key="3">
    <source>
        <dbReference type="EMBL" id="CAF0814518.1"/>
    </source>
</evidence>
<proteinExistence type="predicted"/>
<reference evidence="3" key="1">
    <citation type="submission" date="2021-02" db="EMBL/GenBank/DDBJ databases">
        <authorList>
            <person name="Nowell W R."/>
        </authorList>
    </citation>
    <scope>NUCLEOTIDE SEQUENCE</scope>
</reference>
<dbReference type="Pfam" id="PF09949">
    <property type="entry name" value="APP1_cat"/>
    <property type="match status" value="1"/>
</dbReference>
<keyword evidence="1" id="KW-0812">Transmembrane</keyword>
<comment type="caution">
    <text evidence="3">The sequence shown here is derived from an EMBL/GenBank/DDBJ whole genome shotgun (WGS) entry which is preliminary data.</text>
</comment>
<name>A0A813TU96_9BILA</name>
<dbReference type="Proteomes" id="UP000663829">
    <property type="component" value="Unassembled WGS sequence"/>
</dbReference>
<dbReference type="GO" id="GO:0008195">
    <property type="term" value="F:phosphatidate phosphatase activity"/>
    <property type="evidence" value="ECO:0007669"/>
    <property type="project" value="InterPro"/>
</dbReference>
<protein>
    <recommendedName>
        <fullName evidence="2">Phosphatidate phosphatase APP1 catalytic domain-containing protein</fullName>
    </recommendedName>
</protein>
<dbReference type="Proteomes" id="UP000681722">
    <property type="component" value="Unassembled WGS sequence"/>
</dbReference>
<dbReference type="InterPro" id="IPR052935">
    <property type="entry name" value="Mg2+_PAP"/>
</dbReference>
<accession>A0A813TU96</accession>
<dbReference type="Proteomes" id="UP000677228">
    <property type="component" value="Unassembled WGS sequence"/>
</dbReference>
<dbReference type="Proteomes" id="UP000682733">
    <property type="component" value="Unassembled WGS sequence"/>
</dbReference>
<dbReference type="EMBL" id="CAJNOQ010000558">
    <property type="protein sequence ID" value="CAF0814518.1"/>
    <property type="molecule type" value="Genomic_DNA"/>
</dbReference>
<dbReference type="EMBL" id="CAJNOK010001647">
    <property type="protein sequence ID" value="CAF0822891.1"/>
    <property type="molecule type" value="Genomic_DNA"/>
</dbReference>
<dbReference type="EMBL" id="CAJOBC010000558">
    <property type="protein sequence ID" value="CAF3600483.1"/>
    <property type="molecule type" value="Genomic_DNA"/>
</dbReference>
<keyword evidence="1" id="KW-1133">Transmembrane helix</keyword>
<dbReference type="EMBL" id="CAJOBA010001647">
    <property type="protein sequence ID" value="CAF3607231.1"/>
    <property type="molecule type" value="Genomic_DNA"/>
</dbReference>
<evidence type="ECO:0000313" key="4">
    <source>
        <dbReference type="EMBL" id="CAF0822891.1"/>
    </source>
</evidence>
<dbReference type="PANTHER" id="PTHR28208">
    <property type="entry name" value="PHOSPHATIDATE PHOSPHATASE APP1"/>
    <property type="match status" value="1"/>
</dbReference>
<evidence type="ECO:0000259" key="2">
    <source>
        <dbReference type="Pfam" id="PF09949"/>
    </source>
</evidence>
<keyword evidence="7" id="KW-1185">Reference proteome</keyword>
<dbReference type="OrthoDB" id="414243at2759"/>
<feature type="transmembrane region" description="Helical" evidence="1">
    <location>
        <begin position="6"/>
        <end position="25"/>
    </location>
</feature>
<evidence type="ECO:0000256" key="1">
    <source>
        <dbReference type="SAM" id="Phobius"/>
    </source>
</evidence>
<dbReference type="AlphaFoldDB" id="A0A813TU96"/>
<dbReference type="InterPro" id="IPR019236">
    <property type="entry name" value="APP1_cat"/>
</dbReference>
<gene>
    <name evidence="3" type="ORF">GPM918_LOCUS4213</name>
    <name evidence="4" type="ORF">OVA965_LOCUS5740</name>
    <name evidence="5" type="ORF">SRO942_LOCUS4213</name>
    <name evidence="6" type="ORF">TMI583_LOCUS5737</name>
</gene>
<evidence type="ECO:0000313" key="7">
    <source>
        <dbReference type="Proteomes" id="UP000663829"/>
    </source>
</evidence>
<evidence type="ECO:0000313" key="6">
    <source>
        <dbReference type="EMBL" id="CAF3607231.1"/>
    </source>
</evidence>
<evidence type="ECO:0000313" key="5">
    <source>
        <dbReference type="EMBL" id="CAF3600483.1"/>
    </source>
</evidence>
<dbReference type="PANTHER" id="PTHR28208:SF1">
    <property type="entry name" value="FILAMENT ORGANIZATION PROTEIN APP1-LIKE, PUTATIVE (AFU_ORTHOLOGUE AFUA_1G06650)-RELATED"/>
    <property type="match status" value="1"/>
</dbReference>
<keyword evidence="1" id="KW-0472">Membrane</keyword>
<sequence>MLSIKISYYFILILIYLSLTSTQLIHKLQDKLKKVASSHGIDTTRYDYEEMMLFPNVGFETKDGGWRLNVHGWRFQTSIRNKFLGKSSSAAAQRLARVVASDEQLVYFNDTFQRERLKPFMLQDESNERITIEIGNQNFSTKTDKDGQFRTSYMFKNADVQKLKKNQQIAYKAIGDNDDSWKGTIYLVERKGLAVISDIDDTVKISEVIDKIRLVANTFIHKFRVVPGMPETYRTWKAKHNCTFHYISAMPDQLYTFTKEFFDEERFPEGTYHMSGERDPEIYGSIARMYPKRVRSIFIRAVKGEKGDDERFFTAFKGVPREKWMIFTDSRELPKDLSNPPGPKGKKT</sequence>
<organism evidence="3 7">
    <name type="scientific">Didymodactylos carnosus</name>
    <dbReference type="NCBI Taxonomy" id="1234261"/>
    <lineage>
        <taxon>Eukaryota</taxon>
        <taxon>Metazoa</taxon>
        <taxon>Spiralia</taxon>
        <taxon>Gnathifera</taxon>
        <taxon>Rotifera</taxon>
        <taxon>Eurotatoria</taxon>
        <taxon>Bdelloidea</taxon>
        <taxon>Philodinida</taxon>
        <taxon>Philodinidae</taxon>
        <taxon>Didymodactylos</taxon>
    </lineage>
</organism>
<feature type="domain" description="Phosphatidate phosphatase APP1 catalytic" evidence="2">
    <location>
        <begin position="194"/>
        <end position="274"/>
    </location>
</feature>